<dbReference type="Proteomes" id="UP001203036">
    <property type="component" value="Unassembled WGS sequence"/>
</dbReference>
<accession>A0ACC5ZYE8</accession>
<evidence type="ECO:0000313" key="1">
    <source>
        <dbReference type="EMBL" id="MCM2562379.1"/>
    </source>
</evidence>
<keyword evidence="2" id="KW-1185">Reference proteome</keyword>
<dbReference type="EMBL" id="JAMQGO010000005">
    <property type="protein sequence ID" value="MCM2562379.1"/>
    <property type="molecule type" value="Genomic_DNA"/>
</dbReference>
<organism evidence="1 2">
    <name type="scientific">Lutimaribacter degradans</name>
    <dbReference type="NCBI Taxonomy" id="2945989"/>
    <lineage>
        <taxon>Bacteria</taxon>
        <taxon>Pseudomonadati</taxon>
        <taxon>Pseudomonadota</taxon>
        <taxon>Alphaproteobacteria</taxon>
        <taxon>Rhodobacterales</taxon>
        <taxon>Roseobacteraceae</taxon>
        <taxon>Lutimaribacter</taxon>
    </lineage>
</organism>
<name>A0ACC5ZYE8_9RHOB</name>
<proteinExistence type="predicted"/>
<comment type="caution">
    <text evidence="1">The sequence shown here is derived from an EMBL/GenBank/DDBJ whole genome shotgun (WGS) entry which is preliminary data.</text>
</comment>
<evidence type="ECO:0000313" key="2">
    <source>
        <dbReference type="Proteomes" id="UP001203036"/>
    </source>
</evidence>
<gene>
    <name evidence="1" type="ORF">M8744_09510</name>
</gene>
<sequence>MTKRAQISRKITPSARFCRSETALPCILLRGWKKEKSWHDRVRAALTKTTVELAPVCCPVENANAAITTNRGAAIIPKMAKMRVAAALAPYLQEHSQPRLPINNPAIGNILS</sequence>
<protein>
    <submittedName>
        <fullName evidence="1">Uncharacterized protein</fullName>
    </submittedName>
</protein>
<reference evidence="1" key="1">
    <citation type="submission" date="2022-06" db="EMBL/GenBank/DDBJ databases">
        <title>Lutimaribacter sp. EGI FJ00013, a novel bacterium isolated from a salt lake sediment enrichment.</title>
        <authorList>
            <person name="Gao L."/>
            <person name="Fang B.-Z."/>
            <person name="Li W.-J."/>
        </authorList>
    </citation>
    <scope>NUCLEOTIDE SEQUENCE</scope>
    <source>
        <strain evidence="1">EGI FJ00013</strain>
    </source>
</reference>